<dbReference type="EMBL" id="FN596502">
    <property type="protein sequence ID" value="CCB60278.1"/>
    <property type="molecule type" value="Genomic_DNA"/>
</dbReference>
<organism evidence="1 2">
    <name type="scientific">Vitis vinifera</name>
    <name type="common">Grape</name>
    <dbReference type="NCBI Taxonomy" id="29760"/>
    <lineage>
        <taxon>Eukaryota</taxon>
        <taxon>Viridiplantae</taxon>
        <taxon>Streptophyta</taxon>
        <taxon>Embryophyta</taxon>
        <taxon>Tracheophyta</taxon>
        <taxon>Spermatophyta</taxon>
        <taxon>Magnoliopsida</taxon>
        <taxon>eudicotyledons</taxon>
        <taxon>Gunneridae</taxon>
        <taxon>Pentapetalae</taxon>
        <taxon>rosids</taxon>
        <taxon>Vitales</taxon>
        <taxon>Vitaceae</taxon>
        <taxon>Viteae</taxon>
        <taxon>Vitis</taxon>
    </lineage>
</organism>
<dbReference type="HOGENOM" id="CLU_3425451_0_0_1"/>
<dbReference type="Proteomes" id="UP000009183">
    <property type="component" value="Chromosome 7"/>
</dbReference>
<dbReference type="AlphaFoldDB" id="F6I012"/>
<keyword evidence="2" id="KW-1185">Reference proteome</keyword>
<reference evidence="2" key="1">
    <citation type="journal article" date="2007" name="Nature">
        <title>The grapevine genome sequence suggests ancestral hexaploidization in major angiosperm phyla.</title>
        <authorList>
            <consortium name="The French-Italian Public Consortium for Grapevine Genome Characterization."/>
            <person name="Jaillon O."/>
            <person name="Aury J.-M."/>
            <person name="Noel B."/>
            <person name="Policriti A."/>
            <person name="Clepet C."/>
            <person name="Casagrande A."/>
            <person name="Choisne N."/>
            <person name="Aubourg S."/>
            <person name="Vitulo N."/>
            <person name="Jubin C."/>
            <person name="Vezzi A."/>
            <person name="Legeai F."/>
            <person name="Hugueney P."/>
            <person name="Dasilva C."/>
            <person name="Horner D."/>
            <person name="Mica E."/>
            <person name="Jublot D."/>
            <person name="Poulain J."/>
            <person name="Bruyere C."/>
            <person name="Billault A."/>
            <person name="Segurens B."/>
            <person name="Gouyvenoux M."/>
            <person name="Ugarte E."/>
            <person name="Cattonaro F."/>
            <person name="Anthouard V."/>
            <person name="Vico V."/>
            <person name="Del Fabbro C."/>
            <person name="Alaux M."/>
            <person name="Di Gaspero G."/>
            <person name="Dumas V."/>
            <person name="Felice N."/>
            <person name="Paillard S."/>
            <person name="Juman I."/>
            <person name="Moroldo M."/>
            <person name="Scalabrin S."/>
            <person name="Canaguier A."/>
            <person name="Le Clainche I."/>
            <person name="Malacrida G."/>
            <person name="Durand E."/>
            <person name="Pesole G."/>
            <person name="Laucou V."/>
            <person name="Chatelet P."/>
            <person name="Merdinoglu D."/>
            <person name="Delledonne M."/>
            <person name="Pezzotti M."/>
            <person name="Lecharny A."/>
            <person name="Scarpelli C."/>
            <person name="Artiguenave F."/>
            <person name="Pe M.E."/>
            <person name="Valle G."/>
            <person name="Morgante M."/>
            <person name="Caboche M."/>
            <person name="Adam-Blondon A.-F."/>
            <person name="Weissenbach J."/>
            <person name="Quetier F."/>
            <person name="Wincker P."/>
        </authorList>
    </citation>
    <scope>NUCLEOTIDE SEQUENCE [LARGE SCALE GENOMIC DNA]</scope>
    <source>
        <strain evidence="2">cv. Pinot noir / PN40024</strain>
    </source>
</reference>
<dbReference type="PaxDb" id="29760-VIT_07s0005g06390.t01"/>
<dbReference type="InParanoid" id="F6I012"/>
<name>F6I012_VITVI</name>
<accession>F6I012</accession>
<sequence>MVKLIILFYGTDAKENTRIIFS</sequence>
<gene>
    <name evidence="1" type="ordered locus">VIT_07s0005g06390</name>
</gene>
<evidence type="ECO:0000313" key="1">
    <source>
        <dbReference type="EMBL" id="CCB60278.1"/>
    </source>
</evidence>
<proteinExistence type="predicted"/>
<protein>
    <submittedName>
        <fullName evidence="1">Uncharacterized protein</fullName>
    </submittedName>
</protein>
<evidence type="ECO:0000313" key="2">
    <source>
        <dbReference type="Proteomes" id="UP000009183"/>
    </source>
</evidence>